<feature type="transmembrane region" description="Helical" evidence="3">
    <location>
        <begin position="12"/>
        <end position="36"/>
    </location>
</feature>
<dbReference type="GO" id="GO:0004301">
    <property type="term" value="F:epoxide hydrolase activity"/>
    <property type="evidence" value="ECO:0007669"/>
    <property type="project" value="UniProtKB-ARBA"/>
</dbReference>
<dbReference type="PRINTS" id="PR00412">
    <property type="entry name" value="EPOXHYDRLASE"/>
</dbReference>
<evidence type="ECO:0000259" key="4">
    <source>
        <dbReference type="Pfam" id="PF00561"/>
    </source>
</evidence>
<keyword evidence="3" id="KW-0812">Transmembrane</keyword>
<protein>
    <recommendedName>
        <fullName evidence="4">AB hydrolase-1 domain-containing protein</fullName>
    </recommendedName>
</protein>
<dbReference type="InterPro" id="IPR000639">
    <property type="entry name" value="Epox_hydrolase-like"/>
</dbReference>
<reference evidence="5" key="1">
    <citation type="submission" date="2021-02" db="EMBL/GenBank/DDBJ databases">
        <authorList>
            <person name="Nowell W R."/>
        </authorList>
    </citation>
    <scope>NUCLEOTIDE SEQUENCE</scope>
</reference>
<sequence>MASIPISVKILMLIGQIILACIYGTFGTILTVLLFLRIGPKKFFRRVDRPSPPAQATDPVYGEHGMIKLKSSNVTLHYVSKGSSDHPLMLFVHGFPECWYTWRYQIKYFSKNYRVVAIDQRGYGLSSKPSNIGDYKVETLVRDIADIIEQLGYKSCVLVGHDWGALVSWACAMLYPNLIDKLIIMNVPHPAAYRNNLSLKQIRRSWYMFFYQVPFIPELLLASDDFAILKKAFYTKPMSLINKHNMTADDLEVFTYTFSQKGTPKSAINYYRAIFRHQRDDLQVQVTVPVLIIWGCQDGALGEELADASQNYCSDVRLKKIRNASHWVQQDVPDEVNQYMEAFLNEKSAMKHTTNQ</sequence>
<proteinExistence type="inferred from homology"/>
<accession>A0A814IDH3</accession>
<dbReference type="Proteomes" id="UP000663882">
    <property type="component" value="Unassembled WGS sequence"/>
</dbReference>
<gene>
    <name evidence="6" type="ORF">OTI717_LOCUS11685</name>
    <name evidence="5" type="ORF">RFH988_LOCUS15251</name>
</gene>
<organism evidence="5 7">
    <name type="scientific">Rotaria sordida</name>
    <dbReference type="NCBI Taxonomy" id="392033"/>
    <lineage>
        <taxon>Eukaryota</taxon>
        <taxon>Metazoa</taxon>
        <taxon>Spiralia</taxon>
        <taxon>Gnathifera</taxon>
        <taxon>Rotifera</taxon>
        <taxon>Eurotatoria</taxon>
        <taxon>Bdelloidea</taxon>
        <taxon>Philodinida</taxon>
        <taxon>Philodinidae</taxon>
        <taxon>Rotaria</taxon>
    </lineage>
</organism>
<keyword evidence="3" id="KW-0472">Membrane</keyword>
<evidence type="ECO:0000256" key="1">
    <source>
        <dbReference type="ARBA" id="ARBA00022801"/>
    </source>
</evidence>
<dbReference type="Pfam" id="PF00561">
    <property type="entry name" value="Abhydrolase_1"/>
    <property type="match status" value="1"/>
</dbReference>
<dbReference type="SUPFAM" id="SSF53474">
    <property type="entry name" value="alpha/beta-Hydrolases"/>
    <property type="match status" value="1"/>
</dbReference>
<name>A0A814IDH3_9BILA</name>
<evidence type="ECO:0000256" key="3">
    <source>
        <dbReference type="SAM" id="Phobius"/>
    </source>
</evidence>
<keyword evidence="1" id="KW-0378">Hydrolase</keyword>
<dbReference type="InterPro" id="IPR029058">
    <property type="entry name" value="AB_hydrolase_fold"/>
</dbReference>
<dbReference type="AlphaFoldDB" id="A0A814IDH3"/>
<feature type="domain" description="AB hydrolase-1" evidence="4">
    <location>
        <begin position="87"/>
        <end position="329"/>
    </location>
</feature>
<dbReference type="OrthoDB" id="408373at2759"/>
<comment type="similarity">
    <text evidence="2">Belongs to the AB hydrolase superfamily. Epoxide hydrolase family.</text>
</comment>
<dbReference type="EMBL" id="CAJOAX010001125">
    <property type="protein sequence ID" value="CAF3688053.1"/>
    <property type="molecule type" value="Genomic_DNA"/>
</dbReference>
<dbReference type="Proteomes" id="UP000663823">
    <property type="component" value="Unassembled WGS sequence"/>
</dbReference>
<dbReference type="PRINTS" id="PR00111">
    <property type="entry name" value="ABHYDROLASE"/>
</dbReference>
<evidence type="ECO:0000313" key="7">
    <source>
        <dbReference type="Proteomes" id="UP000663882"/>
    </source>
</evidence>
<comment type="caution">
    <text evidence="5">The sequence shown here is derived from an EMBL/GenBank/DDBJ whole genome shotgun (WGS) entry which is preliminary data.</text>
</comment>
<evidence type="ECO:0000256" key="2">
    <source>
        <dbReference type="ARBA" id="ARBA00038334"/>
    </source>
</evidence>
<dbReference type="EMBL" id="CAJNOO010000736">
    <property type="protein sequence ID" value="CAF1022012.1"/>
    <property type="molecule type" value="Genomic_DNA"/>
</dbReference>
<evidence type="ECO:0000313" key="6">
    <source>
        <dbReference type="EMBL" id="CAF3688053.1"/>
    </source>
</evidence>
<keyword evidence="3" id="KW-1133">Transmembrane helix</keyword>
<dbReference type="Gene3D" id="3.40.50.1820">
    <property type="entry name" value="alpha/beta hydrolase"/>
    <property type="match status" value="1"/>
</dbReference>
<evidence type="ECO:0000313" key="5">
    <source>
        <dbReference type="EMBL" id="CAF1022012.1"/>
    </source>
</evidence>
<dbReference type="PANTHER" id="PTHR43329">
    <property type="entry name" value="EPOXIDE HYDROLASE"/>
    <property type="match status" value="1"/>
</dbReference>
<dbReference type="InterPro" id="IPR000073">
    <property type="entry name" value="AB_hydrolase_1"/>
</dbReference>